<dbReference type="AlphaFoldDB" id="A4J467"/>
<dbReference type="EMBL" id="CP000612">
    <property type="protein sequence ID" value="ABO49870.1"/>
    <property type="molecule type" value="Genomic_DNA"/>
</dbReference>
<proteinExistence type="predicted"/>
<sequence>MSELLVNLVRGSLIESQHRGDLVVADREGAILLSLGNPEHLAYWRSSAKPFQALPLIEHHCQDIFNFTEQEIALFTSSHGGEENHVEAIRGILHKLGLSDSALDCGVSAPMHRPSAKNILASGNNFSTLNNACSGKHTGMLALALLLNAPLTGYIQKDHPVQQEMLKAICQCTSLSPDRVHMGVDGCGVPVFGLPLGNMAMAYARLSLPEGYFSAERVQALHTIRNAMTEYPYYVAGTDRLDSILMEVTQGRIVAKIGSEGIYCAGIVDHGIGLALKIEDGSSRAIDPVIIEVLKHLGYISQAEFEKLRHLWRPILKNHRGDEIGHLEVAFNFKNK</sequence>
<dbReference type="eggNOG" id="COG4448">
    <property type="taxonomic scope" value="Bacteria"/>
</dbReference>
<keyword evidence="1" id="KW-0378">Hydrolase</keyword>
<name>A4J467_DESRM</name>
<gene>
    <name evidence="1" type="ordered locus">Dred_1336</name>
</gene>
<dbReference type="KEGG" id="drm:Dred_1336"/>
<dbReference type="Proteomes" id="UP000001556">
    <property type="component" value="Chromosome"/>
</dbReference>
<dbReference type="PANTHER" id="PTHR42110:SF1">
    <property type="entry name" value="L-ASPARAGINASE, PUTATIVE (AFU_ORTHOLOGUE AFUA_3G11890)-RELATED"/>
    <property type="match status" value="1"/>
</dbReference>
<dbReference type="RefSeq" id="WP_011877692.1">
    <property type="nucleotide sequence ID" value="NC_009253.1"/>
</dbReference>
<organism evidence="1 2">
    <name type="scientific">Desulforamulus reducens (strain ATCC BAA-1160 / DSM 100696 / MI-1)</name>
    <name type="common">Desulfotomaculum reducens</name>
    <dbReference type="NCBI Taxonomy" id="349161"/>
    <lineage>
        <taxon>Bacteria</taxon>
        <taxon>Bacillati</taxon>
        <taxon>Bacillota</taxon>
        <taxon>Clostridia</taxon>
        <taxon>Eubacteriales</taxon>
        <taxon>Peptococcaceae</taxon>
        <taxon>Desulforamulus</taxon>
    </lineage>
</organism>
<protein>
    <submittedName>
        <fullName evidence="1">Asparaginase</fullName>
        <ecNumber evidence="1">3.5.1.1</ecNumber>
    </submittedName>
</protein>
<dbReference type="Pfam" id="PF06089">
    <property type="entry name" value="Asparaginase_II"/>
    <property type="match status" value="1"/>
</dbReference>
<reference evidence="1 2" key="1">
    <citation type="submission" date="2007-03" db="EMBL/GenBank/DDBJ databases">
        <title>Complete sequence of Desulfotomaculum reducens MI-1.</title>
        <authorList>
            <consortium name="US DOE Joint Genome Institute"/>
            <person name="Copeland A."/>
            <person name="Lucas S."/>
            <person name="Lapidus A."/>
            <person name="Barry K."/>
            <person name="Detter J.C."/>
            <person name="Glavina del Rio T."/>
            <person name="Hammon N."/>
            <person name="Israni S."/>
            <person name="Dalin E."/>
            <person name="Tice H."/>
            <person name="Pitluck S."/>
            <person name="Sims D."/>
            <person name="Brettin T."/>
            <person name="Bruce D."/>
            <person name="Han C."/>
            <person name="Tapia R."/>
            <person name="Schmutz J."/>
            <person name="Larimer F."/>
            <person name="Land M."/>
            <person name="Hauser L."/>
            <person name="Kyrpides N."/>
            <person name="Kim E."/>
            <person name="Tebo B.M."/>
            <person name="Richardson P."/>
        </authorList>
    </citation>
    <scope>NUCLEOTIDE SEQUENCE [LARGE SCALE GENOMIC DNA]</scope>
    <source>
        <strain evidence="1 2">MI-1</strain>
    </source>
</reference>
<keyword evidence="2" id="KW-1185">Reference proteome</keyword>
<evidence type="ECO:0000313" key="2">
    <source>
        <dbReference type="Proteomes" id="UP000001556"/>
    </source>
</evidence>
<dbReference type="InterPro" id="IPR010349">
    <property type="entry name" value="Asparaginase_II"/>
</dbReference>
<accession>A4J467</accession>
<dbReference type="EC" id="3.5.1.1" evidence="1"/>
<evidence type="ECO:0000313" key="1">
    <source>
        <dbReference type="EMBL" id="ABO49870.1"/>
    </source>
</evidence>
<dbReference type="PANTHER" id="PTHR42110">
    <property type="entry name" value="L-ASPARAGINASE, PUTATIVE (AFU_ORTHOLOGUE AFUA_3G11890)-RELATED"/>
    <property type="match status" value="1"/>
</dbReference>
<dbReference type="OrthoDB" id="9770793at2"/>
<dbReference type="HOGENOM" id="CLU_062004_0_0_9"/>
<dbReference type="GO" id="GO:0004067">
    <property type="term" value="F:asparaginase activity"/>
    <property type="evidence" value="ECO:0007669"/>
    <property type="project" value="UniProtKB-EC"/>
</dbReference>